<sequence>MKKEYDLSKMKVRKNPYISKLKRQVTIRMSDDVISYFKDMSEDTGIAYQSLINLYLKDCVENDRRPDLSWK</sequence>
<name>A0A918RWX0_9GAMM</name>
<reference evidence="1" key="2">
    <citation type="submission" date="2020-09" db="EMBL/GenBank/DDBJ databases">
        <authorList>
            <person name="Sun Q."/>
            <person name="Kim S."/>
        </authorList>
    </citation>
    <scope>NUCLEOTIDE SEQUENCE</scope>
    <source>
        <strain evidence="1">KCTC 12711</strain>
    </source>
</reference>
<comment type="caution">
    <text evidence="1">The sequence shown here is derived from an EMBL/GenBank/DDBJ whole genome shotgun (WGS) entry which is preliminary data.</text>
</comment>
<organism evidence="1 2">
    <name type="scientific">Arenicella chitinivorans</name>
    <dbReference type="NCBI Taxonomy" id="1329800"/>
    <lineage>
        <taxon>Bacteria</taxon>
        <taxon>Pseudomonadati</taxon>
        <taxon>Pseudomonadota</taxon>
        <taxon>Gammaproteobacteria</taxon>
        <taxon>Arenicellales</taxon>
        <taxon>Arenicellaceae</taxon>
        <taxon>Arenicella</taxon>
    </lineage>
</organism>
<proteinExistence type="predicted"/>
<evidence type="ECO:0000313" key="2">
    <source>
        <dbReference type="Proteomes" id="UP000614811"/>
    </source>
</evidence>
<reference evidence="1" key="1">
    <citation type="journal article" date="2014" name="Int. J. Syst. Evol. Microbiol.">
        <title>Complete genome sequence of Corynebacterium casei LMG S-19264T (=DSM 44701T), isolated from a smear-ripened cheese.</title>
        <authorList>
            <consortium name="US DOE Joint Genome Institute (JGI-PGF)"/>
            <person name="Walter F."/>
            <person name="Albersmeier A."/>
            <person name="Kalinowski J."/>
            <person name="Ruckert C."/>
        </authorList>
    </citation>
    <scope>NUCLEOTIDE SEQUENCE</scope>
    <source>
        <strain evidence="1">KCTC 12711</strain>
    </source>
</reference>
<dbReference type="Pfam" id="PF14384">
    <property type="entry name" value="BrnA_antitoxin"/>
    <property type="match status" value="1"/>
</dbReference>
<evidence type="ECO:0000313" key="1">
    <source>
        <dbReference type="EMBL" id="GHA13998.1"/>
    </source>
</evidence>
<dbReference type="AlphaFoldDB" id="A0A918RWX0"/>
<accession>A0A918RWX0</accession>
<protein>
    <submittedName>
        <fullName evidence="1">Antitoxin</fullName>
    </submittedName>
</protein>
<gene>
    <name evidence="1" type="ORF">GCM10008090_24720</name>
</gene>
<dbReference type="RefSeq" id="WP_189401668.1">
    <property type="nucleotide sequence ID" value="NZ_BMXA01000004.1"/>
</dbReference>
<dbReference type="InterPro" id="IPR025528">
    <property type="entry name" value="BrnA_antitoxin"/>
</dbReference>
<keyword evidence="2" id="KW-1185">Reference proteome</keyword>
<dbReference type="Proteomes" id="UP000614811">
    <property type="component" value="Unassembled WGS sequence"/>
</dbReference>
<dbReference type="EMBL" id="BMXA01000004">
    <property type="protein sequence ID" value="GHA13998.1"/>
    <property type="molecule type" value="Genomic_DNA"/>
</dbReference>